<keyword evidence="4" id="KW-1185">Reference proteome</keyword>
<dbReference type="RefSeq" id="WP_136774842.1">
    <property type="nucleotide sequence ID" value="NZ_CP156074.1"/>
</dbReference>
<dbReference type="SUPFAM" id="SSF54637">
    <property type="entry name" value="Thioesterase/thiol ester dehydrase-isomerase"/>
    <property type="match status" value="1"/>
</dbReference>
<dbReference type="InterPro" id="IPR050563">
    <property type="entry name" value="4-hydroxybenzoyl-CoA_TE"/>
</dbReference>
<evidence type="ECO:0000313" key="3">
    <source>
        <dbReference type="EMBL" id="TJZ65424.1"/>
    </source>
</evidence>
<protein>
    <submittedName>
        <fullName evidence="3">Thioesterase</fullName>
    </submittedName>
</protein>
<dbReference type="InterPro" id="IPR029069">
    <property type="entry name" value="HotDog_dom_sf"/>
</dbReference>
<sequence length="149" mass="15845">MPRIKIEPPAHVEYSVTLQVRASDLNYGGHLANHALLTLLQEARLGWLASHGLSETGADGHPGIILGDLAVCFASEAFLGEQLAIDVGVAEYTRVAVALRYAVREVATARLVATASTSCVFFDYHSRKVVPVPQSLKSTQSSGTSAASR</sequence>
<keyword evidence="2" id="KW-0378">Hydrolase</keyword>
<organism evidence="3 4">
    <name type="scientific">Chitiniphilus eburneus</name>
    <dbReference type="NCBI Taxonomy" id="2571148"/>
    <lineage>
        <taxon>Bacteria</taxon>
        <taxon>Pseudomonadati</taxon>
        <taxon>Pseudomonadota</taxon>
        <taxon>Betaproteobacteria</taxon>
        <taxon>Neisseriales</taxon>
        <taxon>Chitinibacteraceae</taxon>
        <taxon>Chitiniphilus</taxon>
    </lineage>
</organism>
<gene>
    <name evidence="3" type="ORF">FAZ21_18115</name>
</gene>
<dbReference type="Proteomes" id="UP000310016">
    <property type="component" value="Unassembled WGS sequence"/>
</dbReference>
<reference evidence="3 4" key="1">
    <citation type="submission" date="2019-04" db="EMBL/GenBank/DDBJ databases">
        <title>Chitiniphilus eburnea sp. nov., a novel chitinolytic bacterium isolated from aquaculture sludge.</title>
        <authorList>
            <person name="Sheng M."/>
        </authorList>
    </citation>
    <scope>NUCLEOTIDE SEQUENCE [LARGE SCALE GENOMIC DNA]</scope>
    <source>
        <strain evidence="3 4">HX-2-15</strain>
    </source>
</reference>
<evidence type="ECO:0000256" key="2">
    <source>
        <dbReference type="ARBA" id="ARBA00022801"/>
    </source>
</evidence>
<evidence type="ECO:0000313" key="4">
    <source>
        <dbReference type="Proteomes" id="UP000310016"/>
    </source>
</evidence>
<dbReference type="GO" id="GO:0047617">
    <property type="term" value="F:fatty acyl-CoA hydrolase activity"/>
    <property type="evidence" value="ECO:0007669"/>
    <property type="project" value="TreeGrafter"/>
</dbReference>
<comment type="caution">
    <text evidence="3">The sequence shown here is derived from an EMBL/GenBank/DDBJ whole genome shotgun (WGS) entry which is preliminary data.</text>
</comment>
<dbReference type="CDD" id="cd00586">
    <property type="entry name" value="4HBT"/>
    <property type="match status" value="1"/>
</dbReference>
<accession>A0A4U0PQY7</accession>
<evidence type="ECO:0000256" key="1">
    <source>
        <dbReference type="ARBA" id="ARBA00005953"/>
    </source>
</evidence>
<dbReference type="OrthoDB" id="333038at2"/>
<dbReference type="PANTHER" id="PTHR31793">
    <property type="entry name" value="4-HYDROXYBENZOYL-COA THIOESTERASE FAMILY MEMBER"/>
    <property type="match status" value="1"/>
</dbReference>
<dbReference type="PANTHER" id="PTHR31793:SF27">
    <property type="entry name" value="NOVEL THIOESTERASE SUPERFAMILY DOMAIN AND SAPOSIN A-TYPE DOMAIN CONTAINING PROTEIN (0610012H03RIK)"/>
    <property type="match status" value="1"/>
</dbReference>
<name>A0A4U0PQY7_9NEIS</name>
<dbReference type="Pfam" id="PF13279">
    <property type="entry name" value="4HBT_2"/>
    <property type="match status" value="1"/>
</dbReference>
<dbReference type="EMBL" id="SUMF01000037">
    <property type="protein sequence ID" value="TJZ65424.1"/>
    <property type="molecule type" value="Genomic_DNA"/>
</dbReference>
<dbReference type="Gene3D" id="3.10.129.10">
    <property type="entry name" value="Hotdog Thioesterase"/>
    <property type="match status" value="1"/>
</dbReference>
<dbReference type="AlphaFoldDB" id="A0A4U0PQY7"/>
<comment type="similarity">
    <text evidence="1">Belongs to the 4-hydroxybenzoyl-CoA thioesterase family.</text>
</comment>
<proteinExistence type="inferred from homology"/>